<dbReference type="CDD" id="cd09278">
    <property type="entry name" value="RNase_HI_prokaryote_like"/>
    <property type="match status" value="1"/>
</dbReference>
<keyword evidence="9" id="KW-0378">Hydrolase</keyword>
<dbReference type="PROSITE" id="PS50879">
    <property type="entry name" value="RNASE_H_1"/>
    <property type="match status" value="1"/>
</dbReference>
<keyword evidence="6" id="KW-0540">Nuclease</keyword>
<dbReference type="GO" id="GO:0046872">
    <property type="term" value="F:metal ion binding"/>
    <property type="evidence" value="ECO:0007669"/>
    <property type="project" value="UniProtKB-KW"/>
</dbReference>
<comment type="caution">
    <text evidence="12">The sequence shown here is derived from an EMBL/GenBank/DDBJ whole genome shotgun (WGS) entry which is preliminary data.</text>
</comment>
<dbReference type="EMBL" id="VGIY01000380">
    <property type="protein sequence ID" value="MBM3318504.1"/>
    <property type="molecule type" value="Genomic_DNA"/>
</dbReference>
<proteinExistence type="inferred from homology"/>
<evidence type="ECO:0000256" key="6">
    <source>
        <dbReference type="ARBA" id="ARBA00022722"/>
    </source>
</evidence>
<dbReference type="EC" id="3.1.26.4" evidence="5"/>
<dbReference type="PANTHER" id="PTHR10642">
    <property type="entry name" value="RIBONUCLEASE H1"/>
    <property type="match status" value="1"/>
</dbReference>
<reference evidence="12" key="1">
    <citation type="submission" date="2019-03" db="EMBL/GenBank/DDBJ databases">
        <title>Lake Tanganyika Metagenome-Assembled Genomes (MAGs).</title>
        <authorList>
            <person name="Tran P."/>
        </authorList>
    </citation>
    <scope>NUCLEOTIDE SEQUENCE</scope>
    <source>
        <strain evidence="12">M_DeepCast_400m_m2_100</strain>
    </source>
</reference>
<evidence type="ECO:0000256" key="1">
    <source>
        <dbReference type="ARBA" id="ARBA00000077"/>
    </source>
</evidence>
<dbReference type="InterPro" id="IPR012337">
    <property type="entry name" value="RNaseH-like_sf"/>
</dbReference>
<accession>A0A937XDD7</accession>
<evidence type="ECO:0000256" key="3">
    <source>
        <dbReference type="ARBA" id="ARBA00005300"/>
    </source>
</evidence>
<comment type="cofactor">
    <cofactor evidence="2">
        <name>Mg(2+)</name>
        <dbReference type="ChEBI" id="CHEBI:18420"/>
    </cofactor>
</comment>
<protein>
    <recommendedName>
        <fullName evidence="5">ribonuclease H</fullName>
        <ecNumber evidence="5">3.1.26.4</ecNumber>
    </recommendedName>
</protein>
<dbReference type="AlphaFoldDB" id="A0A937XDD7"/>
<dbReference type="SUPFAM" id="SSF53098">
    <property type="entry name" value="Ribonuclease H-like"/>
    <property type="match status" value="1"/>
</dbReference>
<dbReference type="InterPro" id="IPR022892">
    <property type="entry name" value="RNaseHI"/>
</dbReference>
<evidence type="ECO:0000256" key="7">
    <source>
        <dbReference type="ARBA" id="ARBA00022723"/>
    </source>
</evidence>
<organism evidence="12 13">
    <name type="scientific">Eiseniibacteriota bacterium</name>
    <dbReference type="NCBI Taxonomy" id="2212470"/>
    <lineage>
        <taxon>Bacteria</taxon>
        <taxon>Candidatus Eiseniibacteriota</taxon>
    </lineage>
</organism>
<gene>
    <name evidence="12" type="ORF">FJY75_11695</name>
</gene>
<comment type="subunit">
    <text evidence="4">Monomer.</text>
</comment>
<evidence type="ECO:0000256" key="2">
    <source>
        <dbReference type="ARBA" id="ARBA00001946"/>
    </source>
</evidence>
<dbReference type="PANTHER" id="PTHR10642:SF26">
    <property type="entry name" value="RIBONUCLEASE H1"/>
    <property type="match status" value="1"/>
</dbReference>
<comment type="similarity">
    <text evidence="3">Belongs to the RNase H family.</text>
</comment>
<dbReference type="InterPro" id="IPR036397">
    <property type="entry name" value="RNaseH_sf"/>
</dbReference>
<evidence type="ECO:0000256" key="9">
    <source>
        <dbReference type="ARBA" id="ARBA00022801"/>
    </source>
</evidence>
<evidence type="ECO:0000256" key="8">
    <source>
        <dbReference type="ARBA" id="ARBA00022759"/>
    </source>
</evidence>
<dbReference type="GO" id="GO:0003676">
    <property type="term" value="F:nucleic acid binding"/>
    <property type="evidence" value="ECO:0007669"/>
    <property type="project" value="InterPro"/>
</dbReference>
<evidence type="ECO:0000313" key="12">
    <source>
        <dbReference type="EMBL" id="MBM3318504.1"/>
    </source>
</evidence>
<comment type="catalytic activity">
    <reaction evidence="1">
        <text>Endonucleolytic cleavage to 5'-phosphomonoester.</text>
        <dbReference type="EC" id="3.1.26.4"/>
    </reaction>
</comment>
<keyword evidence="7" id="KW-0479">Metal-binding</keyword>
<dbReference type="InterPro" id="IPR002156">
    <property type="entry name" value="RNaseH_domain"/>
</dbReference>
<evidence type="ECO:0000259" key="11">
    <source>
        <dbReference type="PROSITE" id="PS50879"/>
    </source>
</evidence>
<dbReference type="Pfam" id="PF00075">
    <property type="entry name" value="RNase_H"/>
    <property type="match status" value="1"/>
</dbReference>
<dbReference type="GO" id="GO:0004523">
    <property type="term" value="F:RNA-DNA hybrid ribonuclease activity"/>
    <property type="evidence" value="ECO:0007669"/>
    <property type="project" value="UniProtKB-EC"/>
</dbReference>
<sequence length="153" mass="16884">MADDAGTPIGAFDGGADPNPGLGGWGIVLPDGRELCGGEPHTSNNRMELTGAIRLLEETEGPLCLIGDSNYVIAGITRWIHNWLRNDWKTVAGQPVENRDLWERLWTLAQGRRLRWQRVAGHAGHPLNERCDLLARRGRKELRARSEARGSSG</sequence>
<keyword evidence="8" id="KW-0255">Endonuclease</keyword>
<feature type="domain" description="RNase H type-1" evidence="11">
    <location>
        <begin position="4"/>
        <end position="140"/>
    </location>
</feature>
<evidence type="ECO:0000256" key="5">
    <source>
        <dbReference type="ARBA" id="ARBA00012180"/>
    </source>
</evidence>
<keyword evidence="10" id="KW-0460">Magnesium</keyword>
<name>A0A937XDD7_UNCEI</name>
<evidence type="ECO:0000256" key="4">
    <source>
        <dbReference type="ARBA" id="ARBA00011245"/>
    </source>
</evidence>
<dbReference type="Proteomes" id="UP000748308">
    <property type="component" value="Unassembled WGS sequence"/>
</dbReference>
<evidence type="ECO:0000256" key="10">
    <source>
        <dbReference type="ARBA" id="ARBA00022842"/>
    </source>
</evidence>
<dbReference type="InterPro" id="IPR050092">
    <property type="entry name" value="RNase_H"/>
</dbReference>
<evidence type="ECO:0000313" key="13">
    <source>
        <dbReference type="Proteomes" id="UP000748308"/>
    </source>
</evidence>
<dbReference type="Gene3D" id="3.30.420.10">
    <property type="entry name" value="Ribonuclease H-like superfamily/Ribonuclease H"/>
    <property type="match status" value="1"/>
</dbReference>
<dbReference type="GO" id="GO:0043137">
    <property type="term" value="P:DNA replication, removal of RNA primer"/>
    <property type="evidence" value="ECO:0007669"/>
    <property type="project" value="TreeGrafter"/>
</dbReference>